<feature type="compositionally biased region" description="Basic and acidic residues" evidence="1">
    <location>
        <begin position="1"/>
        <end position="15"/>
    </location>
</feature>
<comment type="caution">
    <text evidence="2">The sequence shown here is derived from an EMBL/GenBank/DDBJ whole genome shotgun (WGS) entry which is preliminary data.</text>
</comment>
<gene>
    <name evidence="2" type="ORF">FHP29_07030</name>
</gene>
<accession>A0A5C4W5C2</accession>
<feature type="region of interest" description="Disordered" evidence="1">
    <location>
        <begin position="1"/>
        <end position="33"/>
    </location>
</feature>
<evidence type="ECO:0000313" key="3">
    <source>
        <dbReference type="Proteomes" id="UP000313231"/>
    </source>
</evidence>
<dbReference type="EMBL" id="VDMP01000020">
    <property type="protein sequence ID" value="TNM42755.1"/>
    <property type="molecule type" value="Genomic_DNA"/>
</dbReference>
<organism evidence="2 3">
    <name type="scientific">Nocardioides albidus</name>
    <dbReference type="NCBI Taxonomy" id="1517589"/>
    <lineage>
        <taxon>Bacteria</taxon>
        <taxon>Bacillati</taxon>
        <taxon>Actinomycetota</taxon>
        <taxon>Actinomycetes</taxon>
        <taxon>Propionibacteriales</taxon>
        <taxon>Nocardioidaceae</taxon>
        <taxon>Nocardioides</taxon>
    </lineage>
</organism>
<name>A0A5C4W5C2_9ACTN</name>
<dbReference type="Proteomes" id="UP000313231">
    <property type="component" value="Unassembled WGS sequence"/>
</dbReference>
<evidence type="ECO:0000256" key="1">
    <source>
        <dbReference type="SAM" id="MobiDB-lite"/>
    </source>
</evidence>
<proteinExistence type="predicted"/>
<dbReference type="AlphaFoldDB" id="A0A5C4W5C2"/>
<reference evidence="2 3" key="1">
    <citation type="journal article" date="2016" name="Int. J. Syst. Evol. Microbiol.">
        <title>Nocardioides albidus sp. nov., an actinobacterium isolated from garden soil.</title>
        <authorList>
            <person name="Singh H."/>
            <person name="Du J."/>
            <person name="Trinh H."/>
            <person name="Won K."/>
            <person name="Yang J.E."/>
            <person name="Yin C."/>
            <person name="Kook M."/>
            <person name="Yi T.H."/>
        </authorList>
    </citation>
    <scope>NUCLEOTIDE SEQUENCE [LARGE SCALE GENOMIC DNA]</scope>
    <source>
        <strain evidence="2 3">CCTCC AB 2015297</strain>
    </source>
</reference>
<sequence length="95" mass="10094">MVGQIDHRPHDDRGVLRPQPLPDLRATDRTPALLPPPDWILPCEGGVGDVDVQHDPAPRHGGDDLAGVAIGDEQIEGEILAAELGSGLRPPYVEG</sequence>
<evidence type="ECO:0000313" key="2">
    <source>
        <dbReference type="EMBL" id="TNM42755.1"/>
    </source>
</evidence>
<protein>
    <submittedName>
        <fullName evidence="2">Uncharacterized protein</fullName>
    </submittedName>
</protein>
<keyword evidence="3" id="KW-1185">Reference proteome</keyword>